<keyword evidence="4" id="KW-1185">Reference proteome</keyword>
<evidence type="ECO:0000313" key="3">
    <source>
        <dbReference type="EMBL" id="GMN90156.1"/>
    </source>
</evidence>
<gene>
    <name evidence="3" type="ORF">fsci_16440</name>
</gene>
<evidence type="ECO:0000256" key="1">
    <source>
        <dbReference type="ARBA" id="ARBA00005250"/>
    </source>
</evidence>
<dbReference type="SUPFAM" id="SSF56281">
    <property type="entry name" value="Metallo-hydrolase/oxidoreductase"/>
    <property type="match status" value="1"/>
</dbReference>
<dbReference type="Proteomes" id="UP001628164">
    <property type="component" value="Unassembled WGS sequence"/>
</dbReference>
<sequence length="315" mass="36085">MKLQKVSDSCYAILNEKNRMCDANSGFINLGDGVLIDTQSDVKHAQMMIDLLSPISEGHPKFIINTHEDCDHVFGNQLFRNSEIIAHKSVPERMKLVANPEHMKESSANDDNHPGLKAVERQLAEDYNFSDIQLVLPTKLFDEKYTLKIEGYNIELIYVGPCHQVGDTIVYFSQEKVVFAGDVVFQNSIPVGWVGSYKNWFKALDYIISLNPDVVVPGHGPVCDKKGVLHFKNLLKHILSESKKYYDQGITSIEAAKIIDLKEYKEWKGANRVYMCIERAYREFKEMPEDTPWSVTDLFDIFYDTAKCRNIDIEF</sequence>
<dbReference type="InterPro" id="IPR001279">
    <property type="entry name" value="Metallo-B-lactamas"/>
</dbReference>
<dbReference type="SMART" id="SM00849">
    <property type="entry name" value="Lactamase_B"/>
    <property type="match status" value="1"/>
</dbReference>
<dbReference type="Gene3D" id="3.60.15.10">
    <property type="entry name" value="Ribonuclease Z/Hydroxyacylglutathione hydrolase-like"/>
    <property type="match status" value="1"/>
</dbReference>
<accession>A0ABQ6PGS0</accession>
<dbReference type="PANTHER" id="PTHR42951">
    <property type="entry name" value="METALLO-BETA-LACTAMASE DOMAIN-CONTAINING"/>
    <property type="match status" value="1"/>
</dbReference>
<dbReference type="RefSeq" id="WP_407877873.1">
    <property type="nucleotide sequence ID" value="NZ_BTHG01000007.1"/>
</dbReference>
<dbReference type="InterPro" id="IPR050855">
    <property type="entry name" value="NDM-1-like"/>
</dbReference>
<comment type="similarity">
    <text evidence="1">Belongs to the metallo-beta-lactamase superfamily. Class-B beta-lactamase family.</text>
</comment>
<evidence type="ECO:0000259" key="2">
    <source>
        <dbReference type="SMART" id="SM00849"/>
    </source>
</evidence>
<dbReference type="PANTHER" id="PTHR42951:SF4">
    <property type="entry name" value="ACYL-COENZYME A THIOESTERASE MBLAC2"/>
    <property type="match status" value="1"/>
</dbReference>
<name>A0ABQ6PGS0_9GAMM</name>
<reference evidence="3 4" key="1">
    <citation type="journal article" date="2024" name="Dis. Aquat. Organ.">
        <title>Francisella sciaenopsi sp. nov. isolated from diseased red drum Sciaenops ocellatus in Florida, USA.</title>
        <authorList>
            <person name="Kawahara M."/>
            <person name="Cody T.T."/>
            <person name="Yanong R.P.E."/>
            <person name="Henderson E."/>
            <person name="Yazdi Z."/>
            <person name="Soto E."/>
        </authorList>
    </citation>
    <scope>NUCLEOTIDE SEQUENCE [LARGE SCALE GENOMIC DNA]</scope>
    <source>
        <strain evidence="3 4">R22-20-7</strain>
    </source>
</reference>
<dbReference type="CDD" id="cd16282">
    <property type="entry name" value="metallo-hydrolase-like_MBL-fold"/>
    <property type="match status" value="1"/>
</dbReference>
<dbReference type="EMBL" id="BTHG01000007">
    <property type="protein sequence ID" value="GMN90156.1"/>
    <property type="molecule type" value="Genomic_DNA"/>
</dbReference>
<comment type="caution">
    <text evidence="3">The sequence shown here is derived from an EMBL/GenBank/DDBJ whole genome shotgun (WGS) entry which is preliminary data.</text>
</comment>
<evidence type="ECO:0000313" key="4">
    <source>
        <dbReference type="Proteomes" id="UP001628164"/>
    </source>
</evidence>
<feature type="domain" description="Metallo-beta-lactamase" evidence="2">
    <location>
        <begin position="22"/>
        <end position="219"/>
    </location>
</feature>
<organism evidence="3 4">
    <name type="scientific">Francisella sciaenopsi</name>
    <dbReference type="NCBI Taxonomy" id="3055034"/>
    <lineage>
        <taxon>Bacteria</taxon>
        <taxon>Pseudomonadati</taxon>
        <taxon>Pseudomonadota</taxon>
        <taxon>Gammaproteobacteria</taxon>
        <taxon>Thiotrichales</taxon>
        <taxon>Francisellaceae</taxon>
        <taxon>Francisella</taxon>
    </lineage>
</organism>
<proteinExistence type="inferred from homology"/>
<protein>
    <recommendedName>
        <fullName evidence="2">Metallo-beta-lactamase domain-containing protein</fullName>
    </recommendedName>
</protein>
<dbReference type="Pfam" id="PF00753">
    <property type="entry name" value="Lactamase_B"/>
    <property type="match status" value="1"/>
</dbReference>
<dbReference type="InterPro" id="IPR036866">
    <property type="entry name" value="RibonucZ/Hydroxyglut_hydro"/>
</dbReference>